<name>A0A6J7X942_9CAUD</name>
<gene>
    <name evidence="1" type="ORF">UFOVP391_12</name>
</gene>
<reference evidence="1" key="1">
    <citation type="submission" date="2020-05" db="EMBL/GenBank/DDBJ databases">
        <authorList>
            <person name="Chiriac C."/>
            <person name="Salcher M."/>
            <person name="Ghai R."/>
            <person name="Kavagutti S V."/>
        </authorList>
    </citation>
    <scope>NUCLEOTIDE SEQUENCE</scope>
</reference>
<accession>A0A6J7X942</accession>
<dbReference type="EMBL" id="LR798325">
    <property type="protein sequence ID" value="CAB5223878.1"/>
    <property type="molecule type" value="Genomic_DNA"/>
</dbReference>
<sequence length="97" mass="11498">MEKQIQDPILLRVLAKYYERSETGIKKYGRTLDRDDLSFIDWLNHLQEELMDATLYIEKLKKEAQKKSIIELMNMDSYEPKECACYGSNAMHECNCK</sequence>
<evidence type="ECO:0000313" key="1">
    <source>
        <dbReference type="EMBL" id="CAB5223878.1"/>
    </source>
</evidence>
<protein>
    <submittedName>
        <fullName evidence="1">Uncharacterized protein</fullName>
    </submittedName>
</protein>
<proteinExistence type="predicted"/>
<organism evidence="1">
    <name type="scientific">uncultured Caudovirales phage</name>
    <dbReference type="NCBI Taxonomy" id="2100421"/>
    <lineage>
        <taxon>Viruses</taxon>
        <taxon>Duplodnaviria</taxon>
        <taxon>Heunggongvirae</taxon>
        <taxon>Uroviricota</taxon>
        <taxon>Caudoviricetes</taxon>
        <taxon>Peduoviridae</taxon>
        <taxon>Maltschvirus</taxon>
        <taxon>Maltschvirus maltsch</taxon>
    </lineage>
</organism>